<sequence>MDEYDVIDFIYDAVSVSIPGVLVVKDRSESGVKVEHVVINNITYVESDFTGKTPVNINIFVPLNPNGMTKRQRMKELRRAVRRSIDTINSNDGNCREVEVLWVEKMPELKEGFDCVNIRINVLTDK</sequence>
<dbReference type="EMBL" id="SLXB01000031">
    <property type="protein sequence ID" value="TCO87461.1"/>
    <property type="molecule type" value="Genomic_DNA"/>
</dbReference>
<evidence type="ECO:0000313" key="2">
    <source>
        <dbReference type="Proteomes" id="UP000295600"/>
    </source>
</evidence>
<dbReference type="Proteomes" id="UP000295600">
    <property type="component" value="Unassembled WGS sequence"/>
</dbReference>
<dbReference type="RefSeq" id="WP_131927390.1">
    <property type="nucleotide sequence ID" value="NZ_SLXB01000031.1"/>
</dbReference>
<dbReference type="AlphaFoldDB" id="A0A4R2LS26"/>
<comment type="caution">
    <text evidence="1">The sequence shown here is derived from an EMBL/GenBank/DDBJ whole genome shotgun (WGS) entry which is preliminary data.</text>
</comment>
<evidence type="ECO:0000313" key="1">
    <source>
        <dbReference type="EMBL" id="TCO87461.1"/>
    </source>
</evidence>
<accession>A0A4R2LS26</accession>
<gene>
    <name evidence="1" type="ORF">EV202_1316</name>
</gene>
<reference evidence="1 2" key="1">
    <citation type="submission" date="2019-03" db="EMBL/GenBank/DDBJ databases">
        <title>Genomic Encyclopedia of Type Strains, Phase IV (KMG-IV): sequencing the most valuable type-strain genomes for metagenomic binning, comparative biology and taxonomic classification.</title>
        <authorList>
            <person name="Goeker M."/>
        </authorList>
    </citation>
    <scope>NUCLEOTIDE SEQUENCE [LARGE SCALE GENOMIC DNA]</scope>
    <source>
        <strain evidence="1 2">DSM 23917</strain>
    </source>
</reference>
<organism evidence="1 2">
    <name type="scientific">Prevotella heparinolytica</name>
    <dbReference type="NCBI Taxonomy" id="28113"/>
    <lineage>
        <taxon>Bacteria</taxon>
        <taxon>Pseudomonadati</taxon>
        <taxon>Bacteroidota</taxon>
        <taxon>Bacteroidia</taxon>
        <taxon>Bacteroidales</taxon>
        <taxon>Bacteroidaceae</taxon>
        <taxon>Bacteroides</taxon>
    </lineage>
</organism>
<name>A0A4R2LS26_9BACE</name>
<protein>
    <submittedName>
        <fullName evidence="1">Uncharacterized protein</fullName>
    </submittedName>
</protein>
<proteinExistence type="predicted"/>